<dbReference type="SUPFAM" id="SSF57756">
    <property type="entry name" value="Retrovirus zinc finger-like domains"/>
    <property type="match status" value="1"/>
</dbReference>
<evidence type="ECO:0000313" key="4">
    <source>
        <dbReference type="EMBL" id="CAD8775444.1"/>
    </source>
</evidence>
<keyword evidence="1" id="KW-0863">Zinc-finger</keyword>
<name>A0A7S0UZE2_9CHLO</name>
<dbReference type="PROSITE" id="PS50158">
    <property type="entry name" value="ZF_CCHC"/>
    <property type="match status" value="1"/>
</dbReference>
<dbReference type="GO" id="GO:0003676">
    <property type="term" value="F:nucleic acid binding"/>
    <property type="evidence" value="ECO:0007669"/>
    <property type="project" value="InterPro"/>
</dbReference>
<feature type="compositionally biased region" description="Low complexity" evidence="2">
    <location>
        <begin position="84"/>
        <end position="113"/>
    </location>
</feature>
<dbReference type="GO" id="GO:0008270">
    <property type="term" value="F:zinc ion binding"/>
    <property type="evidence" value="ECO:0007669"/>
    <property type="project" value="UniProtKB-KW"/>
</dbReference>
<evidence type="ECO:0000256" key="2">
    <source>
        <dbReference type="SAM" id="MobiDB-lite"/>
    </source>
</evidence>
<feature type="domain" description="CCHC-type" evidence="3">
    <location>
        <begin position="148"/>
        <end position="163"/>
    </location>
</feature>
<keyword evidence="1" id="KW-0479">Metal-binding</keyword>
<accession>A0A7S0UZE2</accession>
<dbReference type="InterPro" id="IPR036875">
    <property type="entry name" value="Znf_CCHC_sf"/>
</dbReference>
<dbReference type="SMART" id="SM00343">
    <property type="entry name" value="ZnF_C2HC"/>
    <property type="match status" value="1"/>
</dbReference>
<dbReference type="AlphaFoldDB" id="A0A7S0UZE2"/>
<gene>
    <name evidence="4" type="ORF">PPAR00522_LOCUS11762</name>
</gene>
<organism evidence="4">
    <name type="scientific">Polytomella parva</name>
    <dbReference type="NCBI Taxonomy" id="51329"/>
    <lineage>
        <taxon>Eukaryota</taxon>
        <taxon>Viridiplantae</taxon>
        <taxon>Chlorophyta</taxon>
        <taxon>core chlorophytes</taxon>
        <taxon>Chlorophyceae</taxon>
        <taxon>CS clade</taxon>
        <taxon>Chlamydomonadales</taxon>
        <taxon>Chlamydomonadaceae</taxon>
        <taxon>Polytomella</taxon>
    </lineage>
</organism>
<dbReference type="EMBL" id="HBFM01018182">
    <property type="protein sequence ID" value="CAD8775444.1"/>
    <property type="molecule type" value="Transcribed_RNA"/>
</dbReference>
<reference evidence="4" key="1">
    <citation type="submission" date="2021-01" db="EMBL/GenBank/DDBJ databases">
        <authorList>
            <person name="Corre E."/>
            <person name="Pelletier E."/>
            <person name="Niang G."/>
            <person name="Scheremetjew M."/>
            <person name="Finn R."/>
            <person name="Kale V."/>
            <person name="Holt S."/>
            <person name="Cochrane G."/>
            <person name="Meng A."/>
            <person name="Brown T."/>
            <person name="Cohen L."/>
        </authorList>
    </citation>
    <scope>NUCLEOTIDE SEQUENCE</scope>
    <source>
        <strain evidence="4">SAG 63-3</strain>
    </source>
</reference>
<dbReference type="Gene3D" id="4.10.60.10">
    <property type="entry name" value="Zinc finger, CCHC-type"/>
    <property type="match status" value="1"/>
</dbReference>
<dbReference type="Pfam" id="PF00098">
    <property type="entry name" value="zf-CCHC"/>
    <property type="match status" value="1"/>
</dbReference>
<dbReference type="InterPro" id="IPR001878">
    <property type="entry name" value="Znf_CCHC"/>
</dbReference>
<evidence type="ECO:0000256" key="1">
    <source>
        <dbReference type="PROSITE-ProRule" id="PRU00047"/>
    </source>
</evidence>
<proteinExistence type="predicted"/>
<sequence length="163" mass="17340">MSGFLNSVNDVLASSRSAILEFATDRVKALLNVEGLFKGEDFLQMVAWCQKYAGMGEAFYFSGAAVGGGGGERGERGVGLGRDSYGNSNSNSNSSNSNNRNNNYGSSNYNYNRPAASGRSGGNNSIRNYFRPVENGVGAGPRERTGTCYKCGQEGHWSSSCPN</sequence>
<keyword evidence="1" id="KW-0862">Zinc</keyword>
<protein>
    <recommendedName>
        <fullName evidence="3">CCHC-type domain-containing protein</fullName>
    </recommendedName>
</protein>
<evidence type="ECO:0000259" key="3">
    <source>
        <dbReference type="PROSITE" id="PS50158"/>
    </source>
</evidence>
<feature type="region of interest" description="Disordered" evidence="2">
    <location>
        <begin position="68"/>
        <end position="127"/>
    </location>
</feature>